<gene>
    <name evidence="1" type="ORF">PHYPA_021027</name>
</gene>
<organism evidence="1">
    <name type="scientific">Physcomitrium patens</name>
    <name type="common">Spreading-leaved earth moss</name>
    <name type="synonym">Physcomitrella patens</name>
    <dbReference type="NCBI Taxonomy" id="3218"/>
    <lineage>
        <taxon>Eukaryota</taxon>
        <taxon>Viridiplantae</taxon>
        <taxon>Streptophyta</taxon>
        <taxon>Embryophyta</taxon>
        <taxon>Bryophyta</taxon>
        <taxon>Bryophytina</taxon>
        <taxon>Bryopsida</taxon>
        <taxon>Funariidae</taxon>
        <taxon>Funariales</taxon>
        <taxon>Funariaceae</taxon>
        <taxon>Physcomitrium</taxon>
    </lineage>
</organism>
<name>A0A2K1J8T0_PHYPA</name>
<protein>
    <submittedName>
        <fullName evidence="1 2">Uncharacterized protein</fullName>
    </submittedName>
</protein>
<dbReference type="Gramene" id="Pp3c16_15711V3.1">
    <property type="protein sequence ID" value="Pp3c16_15711V3.1"/>
    <property type="gene ID" value="Pp3c16_15711"/>
</dbReference>
<reference evidence="1 3" key="2">
    <citation type="journal article" date="2018" name="Plant J.">
        <title>The Physcomitrella patens chromosome-scale assembly reveals moss genome structure and evolution.</title>
        <authorList>
            <person name="Lang D."/>
            <person name="Ullrich K.K."/>
            <person name="Murat F."/>
            <person name="Fuchs J."/>
            <person name="Jenkins J."/>
            <person name="Haas F.B."/>
            <person name="Piednoel M."/>
            <person name="Gundlach H."/>
            <person name="Van Bel M."/>
            <person name="Meyberg R."/>
            <person name="Vives C."/>
            <person name="Morata J."/>
            <person name="Symeonidi A."/>
            <person name="Hiss M."/>
            <person name="Muchero W."/>
            <person name="Kamisugi Y."/>
            <person name="Saleh O."/>
            <person name="Blanc G."/>
            <person name="Decker E.L."/>
            <person name="van Gessel N."/>
            <person name="Grimwood J."/>
            <person name="Hayes R.D."/>
            <person name="Graham S.W."/>
            <person name="Gunter L.E."/>
            <person name="McDaniel S.F."/>
            <person name="Hoernstein S.N.W."/>
            <person name="Larsson A."/>
            <person name="Li F.W."/>
            <person name="Perroud P.F."/>
            <person name="Phillips J."/>
            <person name="Ranjan P."/>
            <person name="Rokshar D.S."/>
            <person name="Rothfels C.J."/>
            <person name="Schneider L."/>
            <person name="Shu S."/>
            <person name="Stevenson D.W."/>
            <person name="Thummler F."/>
            <person name="Tillich M."/>
            <person name="Villarreal Aguilar J.C."/>
            <person name="Widiez T."/>
            <person name="Wong G.K."/>
            <person name="Wymore A."/>
            <person name="Zhang Y."/>
            <person name="Zimmer A.D."/>
            <person name="Quatrano R.S."/>
            <person name="Mayer K.F.X."/>
            <person name="Goodstein D."/>
            <person name="Casacuberta J.M."/>
            <person name="Vandepoele K."/>
            <person name="Reski R."/>
            <person name="Cuming A.C."/>
            <person name="Tuskan G.A."/>
            <person name="Maumus F."/>
            <person name="Salse J."/>
            <person name="Schmutz J."/>
            <person name="Rensing S.A."/>
        </authorList>
    </citation>
    <scope>NUCLEOTIDE SEQUENCE [LARGE SCALE GENOMIC DNA]</scope>
    <source>
        <strain evidence="2 3">cv. Gransden 2004</strain>
    </source>
</reference>
<accession>A0A2K1J8T0</accession>
<evidence type="ECO:0000313" key="1">
    <source>
        <dbReference type="EMBL" id="PNR37917.1"/>
    </source>
</evidence>
<proteinExistence type="predicted"/>
<dbReference type="Proteomes" id="UP000006727">
    <property type="component" value="Chromosome 16"/>
</dbReference>
<reference evidence="2" key="3">
    <citation type="submission" date="2020-12" db="UniProtKB">
        <authorList>
            <consortium name="EnsemblPlants"/>
        </authorList>
    </citation>
    <scope>IDENTIFICATION</scope>
</reference>
<sequence length="53" mass="6050">MMDTALYCGVSGVPGERCEMTFRVVEDYVCRPEWELVNILRSSHRAAEETGRV</sequence>
<dbReference type="InParanoid" id="A0A2K1J8T0"/>
<reference evidence="1 3" key="1">
    <citation type="journal article" date="2008" name="Science">
        <title>The Physcomitrella genome reveals evolutionary insights into the conquest of land by plants.</title>
        <authorList>
            <person name="Rensing S."/>
            <person name="Lang D."/>
            <person name="Zimmer A."/>
            <person name="Terry A."/>
            <person name="Salamov A."/>
            <person name="Shapiro H."/>
            <person name="Nishiyama T."/>
            <person name="Perroud P.-F."/>
            <person name="Lindquist E."/>
            <person name="Kamisugi Y."/>
            <person name="Tanahashi T."/>
            <person name="Sakakibara K."/>
            <person name="Fujita T."/>
            <person name="Oishi K."/>
            <person name="Shin-I T."/>
            <person name="Kuroki Y."/>
            <person name="Toyoda A."/>
            <person name="Suzuki Y."/>
            <person name="Hashimoto A."/>
            <person name="Yamaguchi K."/>
            <person name="Sugano A."/>
            <person name="Kohara Y."/>
            <person name="Fujiyama A."/>
            <person name="Anterola A."/>
            <person name="Aoki S."/>
            <person name="Ashton N."/>
            <person name="Barbazuk W.B."/>
            <person name="Barker E."/>
            <person name="Bennetzen J."/>
            <person name="Bezanilla M."/>
            <person name="Blankenship R."/>
            <person name="Cho S.H."/>
            <person name="Dutcher S."/>
            <person name="Estelle M."/>
            <person name="Fawcett J.A."/>
            <person name="Gundlach H."/>
            <person name="Hanada K."/>
            <person name="Heyl A."/>
            <person name="Hicks K.A."/>
            <person name="Hugh J."/>
            <person name="Lohr M."/>
            <person name="Mayer K."/>
            <person name="Melkozernov A."/>
            <person name="Murata T."/>
            <person name="Nelson D."/>
            <person name="Pils B."/>
            <person name="Prigge M."/>
            <person name="Reiss B."/>
            <person name="Renner T."/>
            <person name="Rombauts S."/>
            <person name="Rushton P."/>
            <person name="Sanderfoot A."/>
            <person name="Schween G."/>
            <person name="Shiu S.-H."/>
            <person name="Stueber K."/>
            <person name="Theodoulou F.L."/>
            <person name="Tu H."/>
            <person name="Van de Peer Y."/>
            <person name="Verrier P.J."/>
            <person name="Waters E."/>
            <person name="Wood A."/>
            <person name="Yang L."/>
            <person name="Cove D."/>
            <person name="Cuming A."/>
            <person name="Hasebe M."/>
            <person name="Lucas S."/>
            <person name="Mishler D.B."/>
            <person name="Reski R."/>
            <person name="Grigoriev I."/>
            <person name="Quatrano R.S."/>
            <person name="Boore J.L."/>
        </authorList>
    </citation>
    <scope>NUCLEOTIDE SEQUENCE [LARGE SCALE GENOMIC DNA]</scope>
    <source>
        <strain evidence="2 3">cv. Gransden 2004</strain>
    </source>
</reference>
<dbReference type="EnsemblPlants" id="Pp3c16_15711V3.1">
    <property type="protein sequence ID" value="Pp3c16_15711V3.1"/>
    <property type="gene ID" value="Pp3c16_15711"/>
</dbReference>
<dbReference type="EMBL" id="ABEU02000016">
    <property type="protein sequence ID" value="PNR37917.1"/>
    <property type="molecule type" value="Genomic_DNA"/>
</dbReference>
<keyword evidence="3" id="KW-1185">Reference proteome</keyword>
<evidence type="ECO:0000313" key="3">
    <source>
        <dbReference type="Proteomes" id="UP000006727"/>
    </source>
</evidence>
<evidence type="ECO:0000313" key="2">
    <source>
        <dbReference type="EnsemblPlants" id="Pp3c16_15711V3.1"/>
    </source>
</evidence>
<dbReference type="AlphaFoldDB" id="A0A2K1J8T0"/>